<keyword evidence="6" id="KW-1185">Reference proteome</keyword>
<accession>A0A840SP15</accession>
<dbReference type="Gene3D" id="3.40.50.300">
    <property type="entry name" value="P-loop containing nucleotide triphosphate hydrolases"/>
    <property type="match status" value="1"/>
</dbReference>
<dbReference type="GO" id="GO:0005524">
    <property type="term" value="F:ATP binding"/>
    <property type="evidence" value="ECO:0007669"/>
    <property type="project" value="UniProtKB-KW"/>
</dbReference>
<evidence type="ECO:0000256" key="3">
    <source>
        <dbReference type="ARBA" id="ARBA00022840"/>
    </source>
</evidence>
<protein>
    <submittedName>
        <fullName evidence="5">ABC-type Fe3+/spermidine/putrescine transport system ATPase subunit</fullName>
    </submittedName>
</protein>
<evidence type="ECO:0000313" key="6">
    <source>
        <dbReference type="Proteomes" id="UP000549457"/>
    </source>
</evidence>
<dbReference type="EMBL" id="JACHFM010000002">
    <property type="protein sequence ID" value="MBB5222754.1"/>
    <property type="molecule type" value="Genomic_DNA"/>
</dbReference>
<dbReference type="PANTHER" id="PTHR42781">
    <property type="entry name" value="SPERMIDINE/PUTRESCINE IMPORT ATP-BINDING PROTEIN POTA"/>
    <property type="match status" value="1"/>
</dbReference>
<keyword evidence="3" id="KW-0067">ATP-binding</keyword>
<dbReference type="FunFam" id="3.40.50.300:FF:000425">
    <property type="entry name" value="Probable ABC transporter, ATP-binding subunit"/>
    <property type="match status" value="1"/>
</dbReference>
<dbReference type="PROSITE" id="PS50893">
    <property type="entry name" value="ABC_TRANSPORTER_2"/>
    <property type="match status" value="1"/>
</dbReference>
<dbReference type="AlphaFoldDB" id="A0A840SP15"/>
<organism evidence="5 6">
    <name type="scientific">Amaricoccus macauensis</name>
    <dbReference type="NCBI Taxonomy" id="57001"/>
    <lineage>
        <taxon>Bacteria</taxon>
        <taxon>Pseudomonadati</taxon>
        <taxon>Pseudomonadota</taxon>
        <taxon>Alphaproteobacteria</taxon>
        <taxon>Rhodobacterales</taxon>
        <taxon>Paracoccaceae</taxon>
        <taxon>Amaricoccus</taxon>
    </lineage>
</organism>
<dbReference type="GO" id="GO:0015697">
    <property type="term" value="P:quaternary ammonium group transport"/>
    <property type="evidence" value="ECO:0007669"/>
    <property type="project" value="UniProtKB-ARBA"/>
</dbReference>
<dbReference type="Proteomes" id="UP000549457">
    <property type="component" value="Unassembled WGS sequence"/>
</dbReference>
<dbReference type="Gene3D" id="2.40.50.100">
    <property type="match status" value="1"/>
</dbReference>
<dbReference type="InterPro" id="IPR008995">
    <property type="entry name" value="Mo/tungstate-bd_C_term_dom"/>
</dbReference>
<feature type="domain" description="ABC transporter" evidence="4">
    <location>
        <begin position="4"/>
        <end position="234"/>
    </location>
</feature>
<reference evidence="5 6" key="1">
    <citation type="submission" date="2020-08" db="EMBL/GenBank/DDBJ databases">
        <title>Genomic Encyclopedia of Type Strains, Phase IV (KMG-IV): sequencing the most valuable type-strain genomes for metagenomic binning, comparative biology and taxonomic classification.</title>
        <authorList>
            <person name="Goeker M."/>
        </authorList>
    </citation>
    <scope>NUCLEOTIDE SEQUENCE [LARGE SCALE GENOMIC DNA]</scope>
    <source>
        <strain evidence="5 6">DSM 101730</strain>
    </source>
</reference>
<dbReference type="SUPFAM" id="SSF52540">
    <property type="entry name" value="P-loop containing nucleoside triphosphate hydrolases"/>
    <property type="match status" value="1"/>
</dbReference>
<dbReference type="Pfam" id="PF00005">
    <property type="entry name" value="ABC_tran"/>
    <property type="match status" value="1"/>
</dbReference>
<name>A0A840SP15_9RHOB</name>
<keyword evidence="2" id="KW-0547">Nucleotide-binding</keyword>
<dbReference type="InterPro" id="IPR027417">
    <property type="entry name" value="P-loop_NTPase"/>
</dbReference>
<dbReference type="InterPro" id="IPR003593">
    <property type="entry name" value="AAA+_ATPase"/>
</dbReference>
<dbReference type="SMART" id="SM00382">
    <property type="entry name" value="AAA"/>
    <property type="match status" value="1"/>
</dbReference>
<dbReference type="PANTHER" id="PTHR42781:SF4">
    <property type="entry name" value="SPERMIDINE_PUTRESCINE IMPORT ATP-BINDING PROTEIN POTA"/>
    <property type="match status" value="1"/>
</dbReference>
<dbReference type="InterPro" id="IPR003439">
    <property type="entry name" value="ABC_transporter-like_ATP-bd"/>
</dbReference>
<dbReference type="SUPFAM" id="SSF50331">
    <property type="entry name" value="MOP-like"/>
    <property type="match status" value="1"/>
</dbReference>
<sequence length="366" mass="39962">MSYLSVQSLEHSYGSVRVLDHVSFNVAEGERLCLLGPSGCGKTTTLNAIAGFVETDGGRVVVRGEALTGLPPEKRNIGIMFQNYALFPHMTVFENVAFGLRMRREAEASVCDRVTDMLRLVKLSHAAKRFPKQLSGGEQQRIAFARAIAIKPALLLLDEPFSNLDARLKVEMRNELLELLRPLKIATIMVTHDQEEAMAIADTIAVMRRGRIEQMGSAREIYRSPANLFVASFIGESNVLEGRLRSVASGVATVDAGGVGPVMARHSGGLRSGDHVQIIVRPEDIRVGTRPACGTCAATNRFEAKLVDVTFLGNRTVIRTQIGEAPMVLSGDEQFASSLRGVQRGQSVYIDWASDRGLIVKKEEAQ</sequence>
<comment type="caution">
    <text evidence="5">The sequence shown here is derived from an EMBL/GenBank/DDBJ whole genome shotgun (WGS) entry which is preliminary data.</text>
</comment>
<dbReference type="InterPro" id="IPR013611">
    <property type="entry name" value="Transp-assoc_OB_typ2"/>
</dbReference>
<dbReference type="RefSeq" id="WP_184150134.1">
    <property type="nucleotide sequence ID" value="NZ_JACHFM010000002.1"/>
</dbReference>
<dbReference type="GO" id="GO:0022857">
    <property type="term" value="F:transmembrane transporter activity"/>
    <property type="evidence" value="ECO:0007669"/>
    <property type="project" value="InterPro"/>
</dbReference>
<dbReference type="InterPro" id="IPR017871">
    <property type="entry name" value="ABC_transporter-like_CS"/>
</dbReference>
<dbReference type="PROSITE" id="PS00211">
    <property type="entry name" value="ABC_TRANSPORTER_1"/>
    <property type="match status" value="1"/>
</dbReference>
<dbReference type="InterPro" id="IPR050093">
    <property type="entry name" value="ABC_SmlMolc_Importer"/>
</dbReference>
<dbReference type="GO" id="GO:0016887">
    <property type="term" value="F:ATP hydrolysis activity"/>
    <property type="evidence" value="ECO:0007669"/>
    <property type="project" value="InterPro"/>
</dbReference>
<proteinExistence type="predicted"/>
<evidence type="ECO:0000256" key="1">
    <source>
        <dbReference type="ARBA" id="ARBA00022448"/>
    </source>
</evidence>
<evidence type="ECO:0000259" key="4">
    <source>
        <dbReference type="PROSITE" id="PS50893"/>
    </source>
</evidence>
<evidence type="ECO:0000313" key="5">
    <source>
        <dbReference type="EMBL" id="MBB5222754.1"/>
    </source>
</evidence>
<keyword evidence="1" id="KW-0813">Transport</keyword>
<evidence type="ECO:0000256" key="2">
    <source>
        <dbReference type="ARBA" id="ARBA00022741"/>
    </source>
</evidence>
<dbReference type="GO" id="GO:0043190">
    <property type="term" value="C:ATP-binding cassette (ABC) transporter complex"/>
    <property type="evidence" value="ECO:0007669"/>
    <property type="project" value="InterPro"/>
</dbReference>
<dbReference type="Pfam" id="PF08402">
    <property type="entry name" value="TOBE_2"/>
    <property type="match status" value="1"/>
</dbReference>
<gene>
    <name evidence="5" type="ORF">HNP73_002690</name>
</gene>